<dbReference type="GO" id="GO:0016853">
    <property type="term" value="F:isomerase activity"/>
    <property type="evidence" value="ECO:0007669"/>
    <property type="project" value="TreeGrafter"/>
</dbReference>
<name>A0A9X2A107_9FLAO</name>
<dbReference type="AlphaFoldDB" id="A0A9X2A107"/>
<dbReference type="GO" id="GO:0005737">
    <property type="term" value="C:cytoplasm"/>
    <property type="evidence" value="ECO:0007669"/>
    <property type="project" value="TreeGrafter"/>
</dbReference>
<evidence type="ECO:0000313" key="3">
    <source>
        <dbReference type="EMBL" id="MCL6220415.1"/>
    </source>
</evidence>
<reference evidence="3" key="1">
    <citation type="submission" date="2022-01" db="EMBL/GenBank/DDBJ databases">
        <title>Genome sequencing of Zunongwangia sp. M21534 genome.</title>
        <authorList>
            <person name="Chen Y."/>
            <person name="Dong C."/>
            <person name="Shao Z."/>
        </authorList>
    </citation>
    <scope>NUCLEOTIDE SEQUENCE</scope>
    <source>
        <strain evidence="3">MCCC M21534</strain>
    </source>
</reference>
<dbReference type="EMBL" id="JAKHSK010000040">
    <property type="protein sequence ID" value="MCL6220415.1"/>
    <property type="molecule type" value="Genomic_DNA"/>
</dbReference>
<dbReference type="Pfam" id="PF02567">
    <property type="entry name" value="PhzC-PhzF"/>
    <property type="match status" value="1"/>
</dbReference>
<dbReference type="InterPro" id="IPR003719">
    <property type="entry name" value="Phenazine_PhzF-like"/>
</dbReference>
<dbReference type="SUPFAM" id="SSF54506">
    <property type="entry name" value="Diaminopimelate epimerase-like"/>
    <property type="match status" value="1"/>
</dbReference>
<evidence type="ECO:0000256" key="1">
    <source>
        <dbReference type="ARBA" id="ARBA00008270"/>
    </source>
</evidence>
<organism evidence="3 4">
    <name type="scientific">Zunongwangia pacifica</name>
    <dbReference type="NCBI Taxonomy" id="2911062"/>
    <lineage>
        <taxon>Bacteria</taxon>
        <taxon>Pseudomonadati</taxon>
        <taxon>Bacteroidota</taxon>
        <taxon>Flavobacteriia</taxon>
        <taxon>Flavobacteriales</taxon>
        <taxon>Flavobacteriaceae</taxon>
        <taxon>Zunongwangia</taxon>
    </lineage>
</organism>
<evidence type="ECO:0000256" key="2">
    <source>
        <dbReference type="PIRSR" id="PIRSR016184-1"/>
    </source>
</evidence>
<dbReference type="Gene3D" id="3.10.310.10">
    <property type="entry name" value="Diaminopimelate Epimerase, Chain A, domain 1"/>
    <property type="match status" value="2"/>
</dbReference>
<proteinExistence type="inferred from homology"/>
<dbReference type="Proteomes" id="UP001139521">
    <property type="component" value="Unassembled WGS sequence"/>
</dbReference>
<protein>
    <submittedName>
        <fullName evidence="3">PhzF family phenazine biosynthesis protein</fullName>
    </submittedName>
</protein>
<dbReference type="PANTHER" id="PTHR13774">
    <property type="entry name" value="PHENAZINE BIOSYNTHESIS PROTEIN"/>
    <property type="match status" value="1"/>
</dbReference>
<dbReference type="RefSeq" id="WP_249603113.1">
    <property type="nucleotide sequence ID" value="NZ_JAKHSK010000040.1"/>
</dbReference>
<dbReference type="PANTHER" id="PTHR13774:SF32">
    <property type="entry name" value="ANTISENSE-ENHANCING SEQUENCE 1"/>
    <property type="match status" value="1"/>
</dbReference>
<evidence type="ECO:0000313" key="4">
    <source>
        <dbReference type="Proteomes" id="UP001139521"/>
    </source>
</evidence>
<accession>A0A9X2A107</accession>
<feature type="active site" evidence="2">
    <location>
        <position position="48"/>
    </location>
</feature>
<comment type="similarity">
    <text evidence="1">Belongs to the PhzF family.</text>
</comment>
<dbReference type="PIRSF" id="PIRSF016184">
    <property type="entry name" value="PhzC_PhzF"/>
    <property type="match status" value="1"/>
</dbReference>
<gene>
    <name evidence="3" type="ORF">L1967_19160</name>
</gene>
<sequence>MTEIDYYLVDVFTSQKYGGNQLAVFVDFENKVSTENMLNIARELNFPEITFVKDSNNNEQFDVRIFTPEYEVPFAGHPSLGTAFIISKYLLPTPKKSITLNLKHSNISIDLTSINDVDTSDFIMQQAEPEFVTRYNHQEIADGLNLKLDILDTQKSIEEITTGLPYIVIPVINLEKINQIKLDSQKVIEFLIEKKKYKTNSTTGLTTSLFFVTEETFEKSNSFNTRMFCIENGNLVEDAATGSANGCFLAYLLKNKSFEISATVEQGFQIGRKSYIHLDGKFKNNKYSLKIGGKVVDVSKGKWKV</sequence>
<keyword evidence="4" id="KW-1185">Reference proteome</keyword>
<comment type="caution">
    <text evidence="3">The sequence shown here is derived from an EMBL/GenBank/DDBJ whole genome shotgun (WGS) entry which is preliminary data.</text>
</comment>
<dbReference type="NCBIfam" id="TIGR00654">
    <property type="entry name" value="PhzF_family"/>
    <property type="match status" value="1"/>
</dbReference>